<name>B0WKW6_CULQU</name>
<keyword evidence="3" id="KW-1185">Reference proteome</keyword>
<evidence type="ECO:0000313" key="2">
    <source>
        <dbReference type="EnsemblMetazoa" id="CPIJ008076-PA"/>
    </source>
</evidence>
<organism>
    <name type="scientific">Culex quinquefasciatus</name>
    <name type="common">Southern house mosquito</name>
    <name type="synonym">Culex pungens</name>
    <dbReference type="NCBI Taxonomy" id="7176"/>
    <lineage>
        <taxon>Eukaryota</taxon>
        <taxon>Metazoa</taxon>
        <taxon>Ecdysozoa</taxon>
        <taxon>Arthropoda</taxon>
        <taxon>Hexapoda</taxon>
        <taxon>Insecta</taxon>
        <taxon>Pterygota</taxon>
        <taxon>Neoptera</taxon>
        <taxon>Endopterygota</taxon>
        <taxon>Diptera</taxon>
        <taxon>Nematocera</taxon>
        <taxon>Culicoidea</taxon>
        <taxon>Culicidae</taxon>
        <taxon>Culicinae</taxon>
        <taxon>Culicini</taxon>
        <taxon>Culex</taxon>
        <taxon>Culex</taxon>
    </lineage>
</organism>
<protein>
    <submittedName>
        <fullName evidence="1 2">Acetyl-coa carboxylase</fullName>
    </submittedName>
</protein>
<dbReference type="AlphaFoldDB" id="B0WKW6"/>
<dbReference type="KEGG" id="cqu:CpipJ_CPIJ008076"/>
<evidence type="ECO:0000313" key="3">
    <source>
        <dbReference type="Proteomes" id="UP000002320"/>
    </source>
</evidence>
<dbReference type="VEuPathDB" id="VectorBase:CQUJHB003221"/>
<gene>
    <name evidence="2" type="primary">6039843</name>
    <name evidence="1" type="ORF">CpipJ_CPIJ008076</name>
</gene>
<reference evidence="1" key="1">
    <citation type="submission" date="2007-03" db="EMBL/GenBank/DDBJ databases">
        <title>Annotation of Culex pipiens quinquefasciatus.</title>
        <authorList>
            <consortium name="The Broad Institute Genome Sequencing Platform"/>
            <person name="Atkinson P.W."/>
            <person name="Hemingway J."/>
            <person name="Christensen B.M."/>
            <person name="Higgs S."/>
            <person name="Kodira C."/>
            <person name="Hannick L."/>
            <person name="Megy K."/>
            <person name="O'Leary S."/>
            <person name="Pearson M."/>
            <person name="Haas B.J."/>
            <person name="Mauceli E."/>
            <person name="Wortman J.R."/>
            <person name="Lee N.H."/>
            <person name="Guigo R."/>
            <person name="Stanke M."/>
            <person name="Alvarado L."/>
            <person name="Amedeo P."/>
            <person name="Antoine C.H."/>
            <person name="Arensburger P."/>
            <person name="Bidwell S.L."/>
            <person name="Crawford M."/>
            <person name="Camaro F."/>
            <person name="Devon K."/>
            <person name="Engels R."/>
            <person name="Hammond M."/>
            <person name="Howarth C."/>
            <person name="Koehrsen M."/>
            <person name="Lawson D."/>
            <person name="Montgomery P."/>
            <person name="Nene V."/>
            <person name="Nusbaum C."/>
            <person name="Puiu D."/>
            <person name="Romero-Severson J."/>
            <person name="Severson D.W."/>
            <person name="Shumway M."/>
            <person name="Sisk P."/>
            <person name="Stolte C."/>
            <person name="Zeng Q."/>
            <person name="Eisenstadt E."/>
            <person name="Fraser-Liggett C."/>
            <person name="Strausberg R."/>
            <person name="Galagan J."/>
            <person name="Birren B."/>
            <person name="Collins F.H."/>
        </authorList>
    </citation>
    <scope>NUCLEOTIDE SEQUENCE [LARGE SCALE GENOMIC DNA]</scope>
    <source>
        <strain evidence="1">JHB</strain>
    </source>
</reference>
<sequence length="141" mass="15940">MHELLRLVFLGPPERAETYRLRRFSSRRISVEVQVEVPGHRPAGAAPPECAVAWRPCTIGQYYTVVFQFHGHYDKFNRSITPNPSLFSPEYIVIDGGYSTHLSKQVSHTMLGSEVADTTQPTRTRSPKLIWTSSKLVPITS</sequence>
<reference evidence="2" key="2">
    <citation type="submission" date="2020-05" db="UniProtKB">
        <authorList>
            <consortium name="EnsemblMetazoa"/>
        </authorList>
    </citation>
    <scope>IDENTIFICATION</scope>
    <source>
        <strain evidence="2">JHB</strain>
    </source>
</reference>
<dbReference type="EMBL" id="DS231977">
    <property type="protein sequence ID" value="EDS30098.1"/>
    <property type="molecule type" value="Genomic_DNA"/>
</dbReference>
<dbReference type="Proteomes" id="UP000002320">
    <property type="component" value="Unassembled WGS sequence"/>
</dbReference>
<dbReference type="HOGENOM" id="CLU_1628673_0_0_1"/>
<dbReference type="OrthoDB" id="14612at2759"/>
<accession>B0WKW6</accession>
<proteinExistence type="predicted"/>
<dbReference type="InParanoid" id="B0WKW6"/>
<dbReference type="VEuPathDB" id="VectorBase:CPIJ008076"/>
<evidence type="ECO:0000313" key="1">
    <source>
        <dbReference type="EMBL" id="EDS30098.1"/>
    </source>
</evidence>
<dbReference type="EnsemblMetazoa" id="CPIJ008076-RA">
    <property type="protein sequence ID" value="CPIJ008076-PA"/>
    <property type="gene ID" value="CPIJ008076"/>
</dbReference>